<dbReference type="InterPro" id="IPR015590">
    <property type="entry name" value="Aldehyde_DH_dom"/>
</dbReference>
<dbReference type="PATRIC" id="fig|405444.3.peg.1773"/>
<accession>A0A0R0C1L9</accession>
<dbReference type="STRING" id="405444.ABB26_13365"/>
<dbReference type="PANTHER" id="PTHR43353:SF3">
    <property type="entry name" value="ALDEHYDE DEHYDROGENASE-RELATED"/>
    <property type="match status" value="1"/>
</dbReference>
<evidence type="ECO:0000313" key="3">
    <source>
        <dbReference type="EMBL" id="KRG63254.1"/>
    </source>
</evidence>
<dbReference type="Gene3D" id="3.40.605.10">
    <property type="entry name" value="Aldehyde Dehydrogenase, Chain A, domain 1"/>
    <property type="match status" value="1"/>
</dbReference>
<keyword evidence="1" id="KW-0560">Oxidoreductase</keyword>
<gene>
    <name evidence="3" type="ORF">ABB26_13365</name>
</gene>
<dbReference type="SUPFAM" id="SSF53720">
    <property type="entry name" value="ALDH-like"/>
    <property type="match status" value="1"/>
</dbReference>
<dbReference type="OrthoDB" id="9770537at2"/>
<dbReference type="GO" id="GO:0016620">
    <property type="term" value="F:oxidoreductase activity, acting on the aldehyde or oxo group of donors, NAD or NADP as acceptor"/>
    <property type="evidence" value="ECO:0007669"/>
    <property type="project" value="InterPro"/>
</dbReference>
<feature type="domain" description="Aldehyde dehydrogenase" evidence="2">
    <location>
        <begin position="21"/>
        <end position="422"/>
    </location>
</feature>
<evidence type="ECO:0000256" key="1">
    <source>
        <dbReference type="ARBA" id="ARBA00023002"/>
    </source>
</evidence>
<name>A0A0R0C1L9_9GAMM</name>
<dbReference type="InterPro" id="IPR050740">
    <property type="entry name" value="Aldehyde_DH_Superfamily"/>
</dbReference>
<organism evidence="3 4">
    <name type="scientific">Stenotrophomonas humi</name>
    <dbReference type="NCBI Taxonomy" id="405444"/>
    <lineage>
        <taxon>Bacteria</taxon>
        <taxon>Pseudomonadati</taxon>
        <taxon>Pseudomonadota</taxon>
        <taxon>Gammaproteobacteria</taxon>
        <taxon>Lysobacterales</taxon>
        <taxon>Lysobacteraceae</taxon>
        <taxon>Stenotrophomonas</taxon>
    </lineage>
</organism>
<sequence length="531" mass="55589">MSKLQPVLVAGVWRDAVDPVGSLEAHDPSTGQPIGDLYPVSSRREVEQALAAAIGAAEAMASADPARIAGFLDAYADGIEAEADALVEIAHRETGLPMTPRLRDVELPRTTGQLRQAARAVWQWSWAHPVIDTATGLRAMFGPLAKPVVVFGPNNFPFAFNAIAGSDFASAIAARAPVIAKVHPLHPGTSLMLGRIAHKALLAAGLPAAAIQMLYRIEPSASELLVGNPAIGGVGFTGGRAGGLALKAMADKAGVPFYAEMSSINPVFLLDGALAERGSALAQEFFASCTMGSGQFCTNPGLLVVPRNDAGDQFMAEACRRFDGASPLVLFSADGKQHLNAAIQSLLDAGASRCAGKPEPQRDGSWVQPQLLEVDGDRFLQDPPALQAEAFGPVSLVVRSSSPAQAQAIARAFEGNLTATLYRAADGSDDATVSALMPLLRPRVGRLIMDRMPTGVAVSPAQNHGGPYPATSHPGFTSVGMPGSIRRFAGLHSYDNVPDALLPTVLRDANPLRVWRQVDGQWTTADVGGAE</sequence>
<dbReference type="Proteomes" id="UP000050864">
    <property type="component" value="Unassembled WGS sequence"/>
</dbReference>
<dbReference type="Pfam" id="PF00171">
    <property type="entry name" value="Aldedh"/>
    <property type="match status" value="1"/>
</dbReference>
<dbReference type="Gene3D" id="3.40.309.10">
    <property type="entry name" value="Aldehyde Dehydrogenase, Chain A, domain 2"/>
    <property type="match status" value="1"/>
</dbReference>
<dbReference type="InterPro" id="IPR016161">
    <property type="entry name" value="Ald_DH/histidinol_DH"/>
</dbReference>
<keyword evidence="4" id="KW-1185">Reference proteome</keyword>
<dbReference type="EMBL" id="LDJI01000025">
    <property type="protein sequence ID" value="KRG63254.1"/>
    <property type="molecule type" value="Genomic_DNA"/>
</dbReference>
<evidence type="ECO:0000259" key="2">
    <source>
        <dbReference type="Pfam" id="PF00171"/>
    </source>
</evidence>
<evidence type="ECO:0000313" key="4">
    <source>
        <dbReference type="Proteomes" id="UP000050864"/>
    </source>
</evidence>
<reference evidence="3 4" key="1">
    <citation type="submission" date="2015-05" db="EMBL/GenBank/DDBJ databases">
        <title>Genome sequencing and analysis of members of genus Stenotrophomonas.</title>
        <authorList>
            <person name="Patil P.P."/>
            <person name="Midha S."/>
            <person name="Patil P.B."/>
        </authorList>
    </citation>
    <scope>NUCLEOTIDE SEQUENCE [LARGE SCALE GENOMIC DNA]</scope>
    <source>
        <strain evidence="3 4">DSM 18929</strain>
    </source>
</reference>
<comment type="caution">
    <text evidence="3">The sequence shown here is derived from an EMBL/GenBank/DDBJ whole genome shotgun (WGS) entry which is preliminary data.</text>
</comment>
<dbReference type="PANTHER" id="PTHR43353">
    <property type="entry name" value="SUCCINATE-SEMIALDEHYDE DEHYDROGENASE, MITOCHONDRIAL"/>
    <property type="match status" value="1"/>
</dbReference>
<dbReference type="AlphaFoldDB" id="A0A0R0C1L9"/>
<protein>
    <submittedName>
        <fullName evidence="3">Ketoglutarate semialdehyde dehydrogenase</fullName>
    </submittedName>
</protein>
<dbReference type="RefSeq" id="WP_057634920.1">
    <property type="nucleotide sequence ID" value="NZ_LDJI01000025.1"/>
</dbReference>
<proteinExistence type="predicted"/>
<dbReference type="InterPro" id="IPR016163">
    <property type="entry name" value="Ald_DH_C"/>
</dbReference>
<dbReference type="InterPro" id="IPR016162">
    <property type="entry name" value="Ald_DH_N"/>
</dbReference>